<evidence type="ECO:0000256" key="1">
    <source>
        <dbReference type="SAM" id="MobiDB-lite"/>
    </source>
</evidence>
<dbReference type="InterPro" id="IPR009030">
    <property type="entry name" value="Growth_fac_rcpt_cys_sf"/>
</dbReference>
<feature type="region of interest" description="Disordered" evidence="1">
    <location>
        <begin position="252"/>
        <end position="283"/>
    </location>
</feature>
<keyword evidence="4" id="KW-1185">Reference proteome</keyword>
<dbReference type="PANTHER" id="PTHR15332:SF175">
    <property type="entry name" value="PROPROTEIN CONVERTASE SUBTILISIN_KEXIN TYPE 5-LIKE"/>
    <property type="match status" value="1"/>
</dbReference>
<evidence type="ECO:0000313" key="4">
    <source>
        <dbReference type="Proteomes" id="UP000326759"/>
    </source>
</evidence>
<name>A0A5N5TM26_9CRUS</name>
<feature type="transmembrane region" description="Helical" evidence="2">
    <location>
        <begin position="190"/>
        <end position="208"/>
    </location>
</feature>
<accession>A0A5N5TM26</accession>
<dbReference type="Gene3D" id="2.10.220.10">
    <property type="entry name" value="Hormone Receptor, Insulin-like Growth Factor Receptor 1, Chain A, domain 2"/>
    <property type="match status" value="2"/>
</dbReference>
<comment type="caution">
    <text evidence="3">The sequence shown here is derived from an EMBL/GenBank/DDBJ whole genome shotgun (WGS) entry which is preliminary data.</text>
</comment>
<sequence length="283" mass="31041">SCTTCNSACKSCEGPQADHCLSCPDNLILLHNFCSSGCPSGYYEEDSRCRPCYHNCKTCNASGIFSCTSCQPYLTLDGGMCLECPTGQYYNISQAKCDHCHESCLTCKGSHFNQCLSCQAPYSLHQETGTCQTCCKESTDEAKNGDCCECLPETGKCIGSVVTDKRRITMSLNSETGEPKSEFSSSSSSLVFYILFGTVAVFTIIVIVSQFNSKSSARGTDSYNYQPLLTQPSSSNNFNSCYKNSTKVSTLTFRNEVSEEEEEEEEEGDDDEAKELIKFVTNT</sequence>
<dbReference type="SUPFAM" id="SSF57184">
    <property type="entry name" value="Growth factor receptor domain"/>
    <property type="match status" value="1"/>
</dbReference>
<dbReference type="AlphaFoldDB" id="A0A5N5TM26"/>
<dbReference type="OrthoDB" id="300641at2759"/>
<feature type="compositionally biased region" description="Acidic residues" evidence="1">
    <location>
        <begin position="258"/>
        <end position="273"/>
    </location>
</feature>
<dbReference type="PANTHER" id="PTHR15332">
    <property type="entry name" value="PROPROTEIN CONVERTASE SUBTILISIN_KEXIN TYPE 5-LIKE"/>
    <property type="match status" value="1"/>
</dbReference>
<dbReference type="SMART" id="SM00261">
    <property type="entry name" value="FU"/>
    <property type="match status" value="3"/>
</dbReference>
<organism evidence="3 4">
    <name type="scientific">Armadillidium nasatum</name>
    <dbReference type="NCBI Taxonomy" id="96803"/>
    <lineage>
        <taxon>Eukaryota</taxon>
        <taxon>Metazoa</taxon>
        <taxon>Ecdysozoa</taxon>
        <taxon>Arthropoda</taxon>
        <taxon>Crustacea</taxon>
        <taxon>Multicrustacea</taxon>
        <taxon>Malacostraca</taxon>
        <taxon>Eumalacostraca</taxon>
        <taxon>Peracarida</taxon>
        <taxon>Isopoda</taxon>
        <taxon>Oniscidea</taxon>
        <taxon>Crinocheta</taxon>
        <taxon>Armadillidiidae</taxon>
        <taxon>Armadillidium</taxon>
    </lineage>
</organism>
<proteinExistence type="predicted"/>
<protein>
    <submittedName>
        <fullName evidence="3">Extracellular matrix protein FRAS1</fullName>
    </submittedName>
</protein>
<dbReference type="Proteomes" id="UP000326759">
    <property type="component" value="Unassembled WGS sequence"/>
</dbReference>
<dbReference type="CDD" id="cd00064">
    <property type="entry name" value="FU"/>
    <property type="match status" value="3"/>
</dbReference>
<evidence type="ECO:0000313" key="3">
    <source>
        <dbReference type="EMBL" id="KAB7507161.1"/>
    </source>
</evidence>
<dbReference type="InterPro" id="IPR006212">
    <property type="entry name" value="Furin_repeat"/>
</dbReference>
<keyword evidence="2" id="KW-1133">Transmembrane helix</keyword>
<reference evidence="3 4" key="1">
    <citation type="journal article" date="2019" name="PLoS Biol.">
        <title>Sex chromosomes control vertical transmission of feminizing Wolbachia symbionts in an isopod.</title>
        <authorList>
            <person name="Becking T."/>
            <person name="Chebbi M.A."/>
            <person name="Giraud I."/>
            <person name="Moumen B."/>
            <person name="Laverre T."/>
            <person name="Caubet Y."/>
            <person name="Peccoud J."/>
            <person name="Gilbert C."/>
            <person name="Cordaux R."/>
        </authorList>
    </citation>
    <scope>NUCLEOTIDE SEQUENCE [LARGE SCALE GENOMIC DNA]</scope>
    <source>
        <strain evidence="3">ANa2</strain>
        <tissue evidence="3">Whole body excluding digestive tract and cuticle</tissue>
    </source>
</reference>
<keyword evidence="2" id="KW-0472">Membrane</keyword>
<gene>
    <name evidence="3" type="primary">Fras1</name>
    <name evidence="3" type="ORF">Anas_02601</name>
</gene>
<keyword evidence="2" id="KW-0812">Transmembrane</keyword>
<feature type="non-terminal residue" evidence="3">
    <location>
        <position position="1"/>
    </location>
</feature>
<dbReference type="EMBL" id="SEYY01000471">
    <property type="protein sequence ID" value="KAB7507161.1"/>
    <property type="molecule type" value="Genomic_DNA"/>
</dbReference>
<evidence type="ECO:0000256" key="2">
    <source>
        <dbReference type="SAM" id="Phobius"/>
    </source>
</evidence>